<dbReference type="OrthoDB" id="283474at2"/>
<keyword evidence="2" id="KW-1185">Reference proteome</keyword>
<comment type="caution">
    <text evidence="1">The sequence shown here is derived from an EMBL/GenBank/DDBJ whole genome shotgun (WGS) entry which is preliminary data.</text>
</comment>
<proteinExistence type="predicted"/>
<accession>A0A5C6ZN24</accession>
<evidence type="ECO:0000313" key="1">
    <source>
        <dbReference type="EMBL" id="TXD90080.1"/>
    </source>
</evidence>
<name>A0A5C6ZN24_9FLAO</name>
<dbReference type="EMBL" id="VORO01000004">
    <property type="protein sequence ID" value="TXD90080.1"/>
    <property type="molecule type" value="Genomic_DNA"/>
</dbReference>
<reference evidence="1 2" key="1">
    <citation type="submission" date="2019-08" db="EMBL/GenBank/DDBJ databases">
        <title>Genomes of Subsaximicrobium wynnwilliamsii strains.</title>
        <authorList>
            <person name="Bowman J.P."/>
        </authorList>
    </citation>
    <scope>NUCLEOTIDE SEQUENCE [LARGE SCALE GENOMIC DNA]</scope>
    <source>
        <strain evidence="1 2">2-80-2</strain>
    </source>
</reference>
<dbReference type="AlphaFoldDB" id="A0A5C6ZN24"/>
<sequence length="169" mass="18926">MKQVLLLCALIAIMCSCEQPRALSSTNPVNWEKRMVKTALPDSLETGSTFLSIYSQIHVRNENEFSTLTATVSLHNPNRIGDLFIDAAVYYDTKGAPIRTYFEKTIRIKPMETVQIIIDDKDDTGGTGANFVFDWQKLPKQNAPIFEAIMISTYGQQGISFVTVGKELK</sequence>
<dbReference type="PROSITE" id="PS51257">
    <property type="entry name" value="PROKAR_LIPOPROTEIN"/>
    <property type="match status" value="1"/>
</dbReference>
<dbReference type="Proteomes" id="UP000321578">
    <property type="component" value="Unassembled WGS sequence"/>
</dbReference>
<dbReference type="InterPro" id="IPR021471">
    <property type="entry name" value="DUF3124"/>
</dbReference>
<protein>
    <submittedName>
        <fullName evidence="1">DUF3124 domain-containing protein</fullName>
    </submittedName>
</protein>
<gene>
    <name evidence="1" type="ORF">ESY86_04830</name>
</gene>
<organism evidence="1 2">
    <name type="scientific">Subsaximicrobium wynnwilliamsii</name>
    <dbReference type="NCBI Taxonomy" id="291179"/>
    <lineage>
        <taxon>Bacteria</taxon>
        <taxon>Pseudomonadati</taxon>
        <taxon>Bacteroidota</taxon>
        <taxon>Flavobacteriia</taxon>
        <taxon>Flavobacteriales</taxon>
        <taxon>Flavobacteriaceae</taxon>
        <taxon>Subsaximicrobium</taxon>
    </lineage>
</organism>
<dbReference type="Pfam" id="PF11322">
    <property type="entry name" value="DUF3124"/>
    <property type="match status" value="1"/>
</dbReference>
<evidence type="ECO:0000313" key="2">
    <source>
        <dbReference type="Proteomes" id="UP000321578"/>
    </source>
</evidence>
<dbReference type="RefSeq" id="WP_147085473.1">
    <property type="nucleotide sequence ID" value="NZ_VORM01000004.1"/>
</dbReference>